<organism evidence="4 5">
    <name type="scientific">Agrocybe pediades</name>
    <dbReference type="NCBI Taxonomy" id="84607"/>
    <lineage>
        <taxon>Eukaryota</taxon>
        <taxon>Fungi</taxon>
        <taxon>Dikarya</taxon>
        <taxon>Basidiomycota</taxon>
        <taxon>Agaricomycotina</taxon>
        <taxon>Agaricomycetes</taxon>
        <taxon>Agaricomycetidae</taxon>
        <taxon>Agaricales</taxon>
        <taxon>Agaricineae</taxon>
        <taxon>Strophariaceae</taxon>
        <taxon>Agrocybe</taxon>
    </lineage>
</organism>
<keyword evidence="2" id="KW-0445">Lipid transport</keyword>
<keyword evidence="2" id="KW-0333">Golgi apparatus</keyword>
<dbReference type="EMBL" id="JAACJL010000045">
    <property type="protein sequence ID" value="KAF4613582.1"/>
    <property type="molecule type" value="Genomic_DNA"/>
</dbReference>
<feature type="compositionally biased region" description="Low complexity" evidence="3">
    <location>
        <begin position="17"/>
        <end position="48"/>
    </location>
</feature>
<dbReference type="GO" id="GO:0016020">
    <property type="term" value="C:membrane"/>
    <property type="evidence" value="ECO:0007669"/>
    <property type="project" value="TreeGrafter"/>
</dbReference>
<dbReference type="InterPro" id="IPR014812">
    <property type="entry name" value="Vps51"/>
</dbReference>
<dbReference type="PANTHER" id="PTHR15954:SF4">
    <property type="entry name" value="VACUOLAR PROTEIN SORTING-ASSOCIATED PROTEIN 51 HOMOLOG"/>
    <property type="match status" value="1"/>
</dbReference>
<gene>
    <name evidence="4" type="ORF">D9613_007647</name>
</gene>
<keyword evidence="2" id="KW-0813">Transport</keyword>
<sequence length="238" mass="25104">MSSRATPSIPRPPPSPLRSTSMASSSASVTPSATPVPSNSNSSVFAAAQAKGNPSLTAAAATSGSTNAIPKRVSSAPTSSATSLPGAPVQKTRARDLLRKHYGLGVGPPPPLPGNNSQDPMDLSLHASNLELDSSAFDAKSYYEQLITTSSLPALLKRENELLSEIRQLDSERQSLVYNHHHELIAASDTISAMKTRAESLDGDLDLLRAAFSEISRLTAEVSVENPEIDRHGNGKLR</sequence>
<dbReference type="GO" id="GO:0005829">
    <property type="term" value="C:cytosol"/>
    <property type="evidence" value="ECO:0007669"/>
    <property type="project" value="GOC"/>
</dbReference>
<evidence type="ECO:0000313" key="5">
    <source>
        <dbReference type="Proteomes" id="UP000521872"/>
    </source>
</evidence>
<dbReference type="GO" id="GO:0007030">
    <property type="term" value="P:Golgi organization"/>
    <property type="evidence" value="ECO:0007669"/>
    <property type="project" value="UniProtKB-UniRule"/>
</dbReference>
<keyword evidence="5" id="KW-1185">Reference proteome</keyword>
<accession>A0A8H4QNJ7</accession>
<protein>
    <recommendedName>
        <fullName evidence="2">Vacuolar protein sorting-associated protein 51 homolog</fullName>
    </recommendedName>
</protein>
<dbReference type="PANTHER" id="PTHR15954">
    <property type="entry name" value="VACUOLAR PROTEIN SORTING-ASSOCIATED PROTEIN 51 HOMOLOG"/>
    <property type="match status" value="1"/>
</dbReference>
<feature type="compositionally biased region" description="Low complexity" evidence="3">
    <location>
        <begin position="55"/>
        <end position="88"/>
    </location>
</feature>
<dbReference type="GO" id="GO:0042147">
    <property type="term" value="P:retrograde transport, endosome to Golgi"/>
    <property type="evidence" value="ECO:0007669"/>
    <property type="project" value="UniProtKB-UniRule"/>
</dbReference>
<evidence type="ECO:0000256" key="2">
    <source>
        <dbReference type="RuleBase" id="RU368010"/>
    </source>
</evidence>
<comment type="subcellular location">
    <subcellularLocation>
        <location evidence="2">Golgi apparatus</location>
        <location evidence="2">trans-Golgi network</location>
    </subcellularLocation>
</comment>
<comment type="caution">
    <text evidence="4">The sequence shown here is derived from an EMBL/GenBank/DDBJ whole genome shotgun (WGS) entry which is preliminary data.</text>
</comment>
<reference evidence="4 5" key="1">
    <citation type="submission" date="2019-12" db="EMBL/GenBank/DDBJ databases">
        <authorList>
            <person name="Floudas D."/>
            <person name="Bentzer J."/>
            <person name="Ahren D."/>
            <person name="Johansson T."/>
            <person name="Persson P."/>
            <person name="Tunlid A."/>
        </authorList>
    </citation>
    <scope>NUCLEOTIDE SEQUENCE [LARGE SCALE GENOMIC DNA]</scope>
    <source>
        <strain evidence="4 5">CBS 102.39</strain>
    </source>
</reference>
<comment type="function">
    <text evidence="2">Acts as component of the GARP complex that is involved in retrograde transport from early and late endosomes to the trans-Golgi network (TGN).</text>
</comment>
<evidence type="ECO:0000256" key="3">
    <source>
        <dbReference type="SAM" id="MobiDB-lite"/>
    </source>
</evidence>
<feature type="region of interest" description="Disordered" evidence="3">
    <location>
        <begin position="1"/>
        <end position="91"/>
    </location>
</feature>
<dbReference type="Pfam" id="PF08700">
    <property type="entry name" value="VPS51_Exo84_N"/>
    <property type="match status" value="1"/>
</dbReference>
<proteinExistence type="inferred from homology"/>
<name>A0A8H4QNJ7_9AGAR</name>
<evidence type="ECO:0000256" key="1">
    <source>
        <dbReference type="ARBA" id="ARBA00006080"/>
    </source>
</evidence>
<dbReference type="GO" id="GO:0048193">
    <property type="term" value="P:Golgi vesicle transport"/>
    <property type="evidence" value="ECO:0007669"/>
    <property type="project" value="TreeGrafter"/>
</dbReference>
<dbReference type="GO" id="GO:0032456">
    <property type="term" value="P:endocytic recycling"/>
    <property type="evidence" value="ECO:0007669"/>
    <property type="project" value="TreeGrafter"/>
</dbReference>
<dbReference type="GO" id="GO:1990745">
    <property type="term" value="C:EARP complex"/>
    <property type="evidence" value="ECO:0007669"/>
    <property type="project" value="TreeGrafter"/>
</dbReference>
<comment type="subunit">
    <text evidence="2">Component of the Golgi-associated retrograde protein (GARP) complex.</text>
</comment>
<dbReference type="GO" id="GO:0000938">
    <property type="term" value="C:GARP complex"/>
    <property type="evidence" value="ECO:0007669"/>
    <property type="project" value="UniProtKB-UniRule"/>
</dbReference>
<dbReference type="GO" id="GO:0006869">
    <property type="term" value="P:lipid transport"/>
    <property type="evidence" value="ECO:0007669"/>
    <property type="project" value="UniProtKB-UniRule"/>
</dbReference>
<dbReference type="Proteomes" id="UP000521872">
    <property type="component" value="Unassembled WGS sequence"/>
</dbReference>
<comment type="similarity">
    <text evidence="1 2">Belongs to the VPS51 family.</text>
</comment>
<dbReference type="AlphaFoldDB" id="A0A8H4QNJ7"/>
<dbReference type="GO" id="GO:0015031">
    <property type="term" value="P:protein transport"/>
    <property type="evidence" value="ECO:0007669"/>
    <property type="project" value="UniProtKB-UniRule"/>
</dbReference>
<keyword evidence="2" id="KW-0653">Protein transport</keyword>
<evidence type="ECO:0000313" key="4">
    <source>
        <dbReference type="EMBL" id="KAF4613582.1"/>
    </source>
</evidence>